<protein>
    <submittedName>
        <fullName evidence="1">Uncharacterized protein</fullName>
    </submittedName>
</protein>
<accession>A0AC60VY94</accession>
<dbReference type="EMBL" id="JACEMZ010000019">
    <property type="protein sequence ID" value="MBA4452358.1"/>
    <property type="molecule type" value="Genomic_DNA"/>
</dbReference>
<evidence type="ECO:0000313" key="1">
    <source>
        <dbReference type="EMBL" id="MBA4452358.1"/>
    </source>
</evidence>
<name>A0AC60VY94_9ARCH</name>
<proteinExistence type="predicted"/>
<gene>
    <name evidence="1" type="ORF">H2B03_04190</name>
</gene>
<comment type="caution">
    <text evidence="1">The sequence shown here is derived from an EMBL/GenBank/DDBJ whole genome shotgun (WGS) entry which is preliminary data.</text>
</comment>
<dbReference type="Proteomes" id="UP000559653">
    <property type="component" value="Unassembled WGS sequence"/>
</dbReference>
<reference evidence="1 2" key="1">
    <citation type="journal article" date="2020" name="Appl. Environ. Microbiol.">
        <title>Genomic Characteristics of a Novel Species of Ammonia-Oxidizing Archaea from the Jiulong River Estuary.</title>
        <authorList>
            <person name="Zou D."/>
            <person name="Wan R."/>
            <person name="Han L."/>
            <person name="Xu M.N."/>
            <person name="Liu Y."/>
            <person name="Liu H."/>
            <person name="Kao S.J."/>
            <person name="Li M."/>
        </authorList>
    </citation>
    <scope>NUCLEOTIDE SEQUENCE [LARGE SCALE GENOMIC DNA]</scope>
    <source>
        <strain evidence="1">W1bin1</strain>
    </source>
</reference>
<organism evidence="1 2">
    <name type="scientific">Candidatus Nitrosomaritimum aestuariumsis</name>
    <dbReference type="NCBI Taxonomy" id="3342354"/>
    <lineage>
        <taxon>Archaea</taxon>
        <taxon>Nitrososphaerota</taxon>
        <taxon>Nitrososphaeria</taxon>
        <taxon>Nitrosopumilales</taxon>
        <taxon>Nitrosopumilaceae</taxon>
        <taxon>Candidatus Nitrosomaritimum</taxon>
    </lineage>
</organism>
<evidence type="ECO:0000313" key="2">
    <source>
        <dbReference type="Proteomes" id="UP000559653"/>
    </source>
</evidence>
<sequence>MGHKSFQNPEKYLPLVQNSTINGNGQGATRKCKVQLGDQSFTVNETLRAVDDSNKSLIISLDKAPSPMQGLEFQYKISPSDNKSDLEISTEIADSPEMEQMMRGLLSMIAQGIKKFHE</sequence>